<dbReference type="Proteomes" id="UP000000657">
    <property type="component" value="Chromosome"/>
</dbReference>
<evidence type="ECO:0000313" key="2">
    <source>
        <dbReference type="EMBL" id="CAJ61236.1"/>
    </source>
</evidence>
<gene>
    <name evidence="2" type="ordered locus">FRAAL2589</name>
</gene>
<sequence length="362" mass="39095">MRTARLAWKTVAESATHHLVLQDDVELCDEFAAAAYQAIASGPSGPLSFFANWASRSGQLVRLAALSGASWAPVMDPYIPTQALLLPAPLALEFAEFAETLPSTVPDNQAMAHFLRSKEMTASVCCPNLVEHADADSLLLHDVMFGVRRSVVFPRNGEQVSGALESGTVESRCIPHFESLSGFSIVFFREGRGDESTWSMTSHEVLGDCGMSKSDIVGKFREDLAKNPQAAPPVSGLSHPFVFQLWITSFILGAVASQLLGGPDRDVLDIGLKRPWARQALETIPAGKLRRFVPAEQLAEASARLLGLCTDALGAGFVAPAQWPELLDIPFRFKEPEHHKRRGSAYPDTRSTGLSRAGGNGS</sequence>
<dbReference type="KEGG" id="fal:FRAAL2589"/>
<proteinExistence type="predicted"/>
<feature type="region of interest" description="Disordered" evidence="1">
    <location>
        <begin position="338"/>
        <end position="362"/>
    </location>
</feature>
<dbReference type="EMBL" id="CT573213">
    <property type="protein sequence ID" value="CAJ61236.1"/>
    <property type="molecule type" value="Genomic_DNA"/>
</dbReference>
<evidence type="ECO:0000256" key="1">
    <source>
        <dbReference type="SAM" id="MobiDB-lite"/>
    </source>
</evidence>
<dbReference type="HOGENOM" id="CLU_059553_0_0_11"/>
<dbReference type="AlphaFoldDB" id="Q0RML4"/>
<keyword evidence="3" id="KW-1185">Reference proteome</keyword>
<evidence type="ECO:0000313" key="3">
    <source>
        <dbReference type="Proteomes" id="UP000000657"/>
    </source>
</evidence>
<organism evidence="2 3">
    <name type="scientific">Frankia alni (strain DSM 45986 / CECT 9034 / ACN14a)</name>
    <dbReference type="NCBI Taxonomy" id="326424"/>
    <lineage>
        <taxon>Bacteria</taxon>
        <taxon>Bacillati</taxon>
        <taxon>Actinomycetota</taxon>
        <taxon>Actinomycetes</taxon>
        <taxon>Frankiales</taxon>
        <taxon>Frankiaceae</taxon>
        <taxon>Frankia</taxon>
    </lineage>
</organism>
<dbReference type="STRING" id="326424.FRAAL2589"/>
<accession>Q0RML4</accession>
<dbReference type="eggNOG" id="COG3306">
    <property type="taxonomic scope" value="Bacteria"/>
</dbReference>
<protein>
    <submittedName>
        <fullName evidence="2">Uncharacterized protein</fullName>
    </submittedName>
</protein>
<name>Q0RML4_FRAAA</name>
<reference evidence="2 3" key="1">
    <citation type="journal article" date="2007" name="Genome Res.">
        <title>Genome characteristics of facultatively symbiotic Frankia sp. strains reflect host range and host plant biogeography.</title>
        <authorList>
            <person name="Normand P."/>
            <person name="Lapierre P."/>
            <person name="Tisa L.S."/>
            <person name="Gogarten J.P."/>
            <person name="Alloisio N."/>
            <person name="Bagnarol E."/>
            <person name="Bassi C.A."/>
            <person name="Berry A.M."/>
            <person name="Bickhart D.M."/>
            <person name="Choisne N."/>
            <person name="Couloux A."/>
            <person name="Cournoyer B."/>
            <person name="Cruveiller S."/>
            <person name="Daubin V."/>
            <person name="Demange N."/>
            <person name="Francino M.P."/>
            <person name="Goltsman E."/>
            <person name="Huang Y."/>
            <person name="Kopp O.R."/>
            <person name="Labarre L."/>
            <person name="Lapidus A."/>
            <person name="Lavire C."/>
            <person name="Marechal J."/>
            <person name="Martinez M."/>
            <person name="Mastronunzio J.E."/>
            <person name="Mullin B.C."/>
            <person name="Niemann J."/>
            <person name="Pujic P."/>
            <person name="Rawnsley T."/>
            <person name="Rouy Z."/>
            <person name="Schenowitz C."/>
            <person name="Sellstedt A."/>
            <person name="Tavares F."/>
            <person name="Tomkins J.P."/>
            <person name="Vallenet D."/>
            <person name="Valverde C."/>
            <person name="Wall L.G."/>
            <person name="Wang Y."/>
            <person name="Medigue C."/>
            <person name="Benson D.R."/>
        </authorList>
    </citation>
    <scope>NUCLEOTIDE SEQUENCE [LARGE SCALE GENOMIC DNA]</scope>
    <source>
        <strain evidence="3">DSM 45986 / CECT 9034 / ACN14a</strain>
    </source>
</reference>